<organism evidence="1 2">
    <name type="scientific">Geomonas oryzisoli</name>
    <dbReference type="NCBI Taxonomy" id="2847992"/>
    <lineage>
        <taxon>Bacteria</taxon>
        <taxon>Pseudomonadati</taxon>
        <taxon>Thermodesulfobacteriota</taxon>
        <taxon>Desulfuromonadia</taxon>
        <taxon>Geobacterales</taxon>
        <taxon>Geobacteraceae</taxon>
        <taxon>Geomonas</taxon>
    </lineage>
</organism>
<name>A0ABX8J1J2_9BACT</name>
<sequence length="242" mass="28090">MELDGSAAAHPEDVGPTKMIKKLNRSFQEAISSQGYFRGWAKEKPREYWQRTPEHVQGIELQVDKYWDTAGGKFAINLWNGHRWSVPSIGSGRCGEIETFYTRLSDKMTGDAWWSVNNETELEAAMKEIKKLLQKNAIPWFERVWNKVGALEWRMETYGEYSFFREYLEIYGTDAFYEKIREWLSTCPRGIEAILEWLVIVGVISADVAGRIRLASFQTTDGYREEILTLLPEIQQSTGRNR</sequence>
<accession>A0ABX8J1J2</accession>
<gene>
    <name evidence="1" type="ORF">KP004_13080</name>
</gene>
<dbReference type="EMBL" id="CP076723">
    <property type="protein sequence ID" value="QWV92153.1"/>
    <property type="molecule type" value="Genomic_DNA"/>
</dbReference>
<reference evidence="1 2" key="1">
    <citation type="submission" date="2021-06" db="EMBL/GenBank/DDBJ databases">
        <title>Gemonas diversity in paddy soil.</title>
        <authorList>
            <person name="Liu G."/>
        </authorList>
    </citation>
    <scope>NUCLEOTIDE SEQUENCE [LARGE SCALE GENOMIC DNA]</scope>
    <source>
        <strain evidence="1 2">RG10</strain>
    </source>
</reference>
<protein>
    <submittedName>
        <fullName evidence="1">DUF4304 domain-containing protein</fullName>
    </submittedName>
</protein>
<evidence type="ECO:0000313" key="2">
    <source>
        <dbReference type="Proteomes" id="UP000683557"/>
    </source>
</evidence>
<dbReference type="Pfam" id="PF14137">
    <property type="entry name" value="DUF4304"/>
    <property type="match status" value="1"/>
</dbReference>
<dbReference type="InterPro" id="IPR025412">
    <property type="entry name" value="DUF4304"/>
</dbReference>
<dbReference type="Proteomes" id="UP000683557">
    <property type="component" value="Chromosome"/>
</dbReference>
<proteinExistence type="predicted"/>
<evidence type="ECO:0000313" key="1">
    <source>
        <dbReference type="EMBL" id="QWV92153.1"/>
    </source>
</evidence>
<dbReference type="RefSeq" id="WP_216798974.1">
    <property type="nucleotide sequence ID" value="NZ_CP076723.1"/>
</dbReference>
<keyword evidence="2" id="KW-1185">Reference proteome</keyword>